<organism evidence="4 5">
    <name type="scientific">Agrocybe pediades</name>
    <dbReference type="NCBI Taxonomy" id="84607"/>
    <lineage>
        <taxon>Eukaryota</taxon>
        <taxon>Fungi</taxon>
        <taxon>Dikarya</taxon>
        <taxon>Basidiomycota</taxon>
        <taxon>Agaricomycotina</taxon>
        <taxon>Agaricomycetes</taxon>
        <taxon>Agaricomycetidae</taxon>
        <taxon>Agaricales</taxon>
        <taxon>Agaricineae</taxon>
        <taxon>Strophariaceae</taxon>
        <taxon>Agrocybe</taxon>
    </lineage>
</organism>
<reference evidence="4 5" key="1">
    <citation type="submission" date="2019-12" db="EMBL/GenBank/DDBJ databases">
        <authorList>
            <person name="Floudas D."/>
            <person name="Bentzer J."/>
            <person name="Ahren D."/>
            <person name="Johansson T."/>
            <person name="Persson P."/>
            <person name="Tunlid A."/>
        </authorList>
    </citation>
    <scope>NUCLEOTIDE SEQUENCE [LARGE SCALE GENOMIC DNA]</scope>
    <source>
        <strain evidence="4 5">CBS 102.39</strain>
    </source>
</reference>
<dbReference type="InterPro" id="IPR000477">
    <property type="entry name" value="RT_dom"/>
</dbReference>
<feature type="domain" description="Reverse transcriptase zinc-binding" evidence="3">
    <location>
        <begin position="862"/>
        <end position="931"/>
    </location>
</feature>
<evidence type="ECO:0000313" key="4">
    <source>
        <dbReference type="EMBL" id="KAF4613774.1"/>
    </source>
</evidence>
<dbReference type="Proteomes" id="UP000521872">
    <property type="component" value="Unassembled WGS sequence"/>
</dbReference>
<evidence type="ECO:0000259" key="2">
    <source>
        <dbReference type="Pfam" id="PF00078"/>
    </source>
</evidence>
<accession>A0A8H4QMG0</accession>
<dbReference type="InterPro" id="IPR036397">
    <property type="entry name" value="RNaseH_sf"/>
</dbReference>
<sequence>MKGIIQKLAMKLEDVIAKITPELWTETNNAQTLLHEFKKDVMAAAKLREGQIVPKTLEKLRNLENEMEEANNDETLTEEEKIRQTNDIQTKLERVLREQHMRRRDRLAISSRVYAEVISREWSQMNKTRAPRDMIQALKPQVMNNVDEDRPHLEKNSKRMADMMRQYHDSLQKEGVIEDELEAEQRNEVINDILSRVEDPLSAAQKEGLGKKTTKEDVWTALHDSANWKSPGVDGIPYEFWKALNTAFEESQAQPEPEIPATYRVVFEGMRQVLGLEEDPNWQTRGQPTNNEMEAEALQNDAEEIGANDNLEAAEQTNAEGTAQPNDKNANITQILATVFNDIEEHGVVQSTHFARGWMCPLYKKKDRDEMANYRPLTMLNTDYKLMTKTYATRLGDVATTLLHESQAGFVKGRQITDQTRLIESMIDYAEITGQNGLIVALDQEKAYDKIAHDYLWRTLAAYGVPDTLIQTIRALYESADTKYGLRNEALVVSDSVLRGMPVWHHKNAKKRIRRLATTRYGKCLLIKHNILTIGQMESAAQAHTGEDHVNDPQCDCNPCNTAGAEMWCDRPFECFRVASEIWNQIDERWKPSTTWQGEKNEHLLTDTPAETMAIVTKELPVEIDQSGVFRVFTNGKLKRKRPRIRDHHNDGEKERLTAHTAIIEKIKGDRAKAGVGVHLSGDLAEKEMARRVPSDIAKKREGAALYAIMLALKLAPRKAILQIETKSEQAYKYLVKETQILENTGYLNIPNASLLRAITSRIRRRKGRTSIKLLGKGAKPSHRAETLAEGAIRMERIRTDSESEKVPGQWSLTGAKLKTLTQSTAYQHIRAIKLKKYKKRRATKEIINKVKREMGRLGTHMAERDIWKGIRNKDIARTARYFMWMTLHNAYMIGSNWLRPGFSQEMRDRHTCKICNVSEDMEHILFHCTTPGQATVWDLAKTLWVQKDSEQTWPQPSIGTITAGWATFTKKEAPKTKGSDRGRFYRILITEAAHMVWKLR</sequence>
<gene>
    <name evidence="4" type="ORF">D9613_007356</name>
</gene>
<dbReference type="Pfam" id="PF13966">
    <property type="entry name" value="zf-RVT"/>
    <property type="match status" value="1"/>
</dbReference>
<feature type="domain" description="Reverse transcriptase" evidence="2">
    <location>
        <begin position="364"/>
        <end position="479"/>
    </location>
</feature>
<dbReference type="InterPro" id="IPR026960">
    <property type="entry name" value="RVT-Znf"/>
</dbReference>
<proteinExistence type="predicted"/>
<comment type="caution">
    <text evidence="4">The sequence shown here is derived from an EMBL/GenBank/DDBJ whole genome shotgun (WGS) entry which is preliminary data.</text>
</comment>
<evidence type="ECO:0000313" key="5">
    <source>
        <dbReference type="Proteomes" id="UP000521872"/>
    </source>
</evidence>
<keyword evidence="5" id="KW-1185">Reference proteome</keyword>
<protein>
    <recommendedName>
        <fullName evidence="6">Reverse transcriptase domain-containing protein</fullName>
    </recommendedName>
</protein>
<evidence type="ECO:0008006" key="6">
    <source>
        <dbReference type="Google" id="ProtNLM"/>
    </source>
</evidence>
<dbReference type="Gene3D" id="3.30.420.10">
    <property type="entry name" value="Ribonuclease H-like superfamily/Ribonuclease H"/>
    <property type="match status" value="1"/>
</dbReference>
<dbReference type="GO" id="GO:0003676">
    <property type="term" value="F:nucleic acid binding"/>
    <property type="evidence" value="ECO:0007669"/>
    <property type="project" value="InterPro"/>
</dbReference>
<dbReference type="AlphaFoldDB" id="A0A8H4QMG0"/>
<keyword evidence="1" id="KW-0175">Coiled coil</keyword>
<evidence type="ECO:0000256" key="1">
    <source>
        <dbReference type="SAM" id="Coils"/>
    </source>
</evidence>
<feature type="coiled-coil region" evidence="1">
    <location>
        <begin position="53"/>
        <end position="80"/>
    </location>
</feature>
<dbReference type="EMBL" id="JAACJL010000045">
    <property type="protein sequence ID" value="KAF4613774.1"/>
    <property type="molecule type" value="Genomic_DNA"/>
</dbReference>
<evidence type="ECO:0000259" key="3">
    <source>
        <dbReference type="Pfam" id="PF13966"/>
    </source>
</evidence>
<dbReference type="CDD" id="cd01650">
    <property type="entry name" value="RT_nLTR_like"/>
    <property type="match status" value="1"/>
</dbReference>
<dbReference type="PANTHER" id="PTHR19446">
    <property type="entry name" value="REVERSE TRANSCRIPTASES"/>
    <property type="match status" value="1"/>
</dbReference>
<name>A0A8H4QMG0_9AGAR</name>
<dbReference type="Pfam" id="PF00078">
    <property type="entry name" value="RVT_1"/>
    <property type="match status" value="1"/>
</dbReference>